<gene>
    <name evidence="2" type="ORF">SAMN05421736_114105</name>
</gene>
<proteinExistence type="predicted"/>
<dbReference type="OrthoDB" id="2366034at2"/>
<protein>
    <recommendedName>
        <fullName evidence="4">DUF3006 domain-containing protein</fullName>
    </recommendedName>
</protein>
<dbReference type="STRING" id="1503961.SAMN05421736_114105"/>
<keyword evidence="3" id="KW-1185">Reference proteome</keyword>
<sequence length="90" mass="10409">MTGIVPAVLERIVEGRHAVFLIGDEEKEAIVPVEKLPVPFEEGEHFLLHIRDGVIDGMERNEEKTAAVKSRVQKKMKMLQNRQRSRYKQK</sequence>
<reference evidence="3" key="1">
    <citation type="submission" date="2016-10" db="EMBL/GenBank/DDBJ databases">
        <authorList>
            <person name="Varghese N."/>
            <person name="Submissions S."/>
        </authorList>
    </citation>
    <scope>NUCLEOTIDE SEQUENCE [LARGE SCALE GENOMIC DNA]</scope>
    <source>
        <strain evidence="3">SP</strain>
    </source>
</reference>
<evidence type="ECO:0000256" key="1">
    <source>
        <dbReference type="SAM" id="MobiDB-lite"/>
    </source>
</evidence>
<dbReference type="Proteomes" id="UP000198935">
    <property type="component" value="Unassembled WGS sequence"/>
</dbReference>
<evidence type="ECO:0000313" key="2">
    <source>
        <dbReference type="EMBL" id="SDZ49216.1"/>
    </source>
</evidence>
<feature type="region of interest" description="Disordered" evidence="1">
    <location>
        <begin position="68"/>
        <end position="90"/>
    </location>
</feature>
<accession>A0A1H3TG60</accession>
<evidence type="ECO:0008006" key="4">
    <source>
        <dbReference type="Google" id="ProtNLM"/>
    </source>
</evidence>
<dbReference type="InterPro" id="IPR021377">
    <property type="entry name" value="DUF3006"/>
</dbReference>
<evidence type="ECO:0000313" key="3">
    <source>
        <dbReference type="Proteomes" id="UP000198935"/>
    </source>
</evidence>
<dbReference type="EMBL" id="FNPI01000014">
    <property type="protein sequence ID" value="SDZ49216.1"/>
    <property type="molecule type" value="Genomic_DNA"/>
</dbReference>
<feature type="compositionally biased region" description="Basic residues" evidence="1">
    <location>
        <begin position="71"/>
        <end position="90"/>
    </location>
</feature>
<name>A0A1H3TG60_9BACI</name>
<organism evidence="2 3">
    <name type="scientific">Evansella caseinilytica</name>
    <dbReference type="NCBI Taxonomy" id="1503961"/>
    <lineage>
        <taxon>Bacteria</taxon>
        <taxon>Bacillati</taxon>
        <taxon>Bacillota</taxon>
        <taxon>Bacilli</taxon>
        <taxon>Bacillales</taxon>
        <taxon>Bacillaceae</taxon>
        <taxon>Evansella</taxon>
    </lineage>
</organism>
<dbReference type="AlphaFoldDB" id="A0A1H3TG60"/>
<dbReference type="Pfam" id="PF11213">
    <property type="entry name" value="DUF3006"/>
    <property type="match status" value="1"/>
</dbReference>